<name>A0A4D6XSL2_9GAMM</name>
<dbReference type="InterPro" id="IPR002634">
    <property type="entry name" value="BolA"/>
</dbReference>
<evidence type="ECO:0000256" key="1">
    <source>
        <dbReference type="ARBA" id="ARBA00005578"/>
    </source>
</evidence>
<accession>A0A4D6XSL2</accession>
<dbReference type="Pfam" id="PF01722">
    <property type="entry name" value="BolA"/>
    <property type="match status" value="1"/>
</dbReference>
<dbReference type="PIRSF" id="PIRSF003113">
    <property type="entry name" value="BolA"/>
    <property type="match status" value="1"/>
</dbReference>
<dbReference type="Gene3D" id="3.30.300.90">
    <property type="entry name" value="BolA-like"/>
    <property type="match status" value="1"/>
</dbReference>
<dbReference type="Proteomes" id="UP000298660">
    <property type="component" value="Chromosome"/>
</dbReference>
<dbReference type="RefSeq" id="WP_158339640.1">
    <property type="nucleotide sequence ID" value="NZ_CP034891.1"/>
</dbReference>
<evidence type="ECO:0000256" key="2">
    <source>
        <dbReference type="RuleBase" id="RU003860"/>
    </source>
</evidence>
<sequence length="101" mass="12111">MTLEKIKKCLTSKINISFIKIYDDSLFHNHPEKGFTHLRILIISNNFINKKLIDRHRLIFSVLSKTLKKNIYSLTLNTYTLNEWESKKFKKNNNIKCLKRK</sequence>
<protein>
    <submittedName>
        <fullName evidence="3">BolA family transcriptional regulator</fullName>
    </submittedName>
</protein>
<dbReference type="PANTHER" id="PTHR46229:SF2">
    <property type="entry name" value="BOLA-LIKE PROTEIN 1"/>
    <property type="match status" value="1"/>
</dbReference>
<reference evidence="3 4" key="1">
    <citation type="submission" date="2018-12" db="EMBL/GenBank/DDBJ databases">
        <authorList>
            <person name="Chong R.A."/>
        </authorList>
    </citation>
    <scope>NUCLEOTIDE SEQUENCE [LARGE SCALE GENOMIC DNA]</scope>
    <source>
        <strain evidence="3 4">Ala</strain>
    </source>
</reference>
<proteinExistence type="inferred from homology"/>
<gene>
    <name evidence="3" type="ORF">D9V61_02395</name>
</gene>
<evidence type="ECO:0000313" key="4">
    <source>
        <dbReference type="Proteomes" id="UP000298660"/>
    </source>
</evidence>
<dbReference type="SUPFAM" id="SSF82657">
    <property type="entry name" value="BolA-like"/>
    <property type="match status" value="1"/>
</dbReference>
<dbReference type="AlphaFoldDB" id="A0A4D6XSL2"/>
<organism evidence="3 4">
    <name type="scientific">Buchnera aphidicola</name>
    <name type="common">Acyrthosiphon lactucae</name>
    <dbReference type="NCBI Taxonomy" id="1241832"/>
    <lineage>
        <taxon>Bacteria</taxon>
        <taxon>Pseudomonadati</taxon>
        <taxon>Pseudomonadota</taxon>
        <taxon>Gammaproteobacteria</taxon>
        <taxon>Enterobacterales</taxon>
        <taxon>Erwiniaceae</taxon>
        <taxon>Buchnera</taxon>
    </lineage>
</organism>
<reference evidence="3 4" key="2">
    <citation type="submission" date="2019-05" db="EMBL/GenBank/DDBJ databases">
        <title>Genome evolution of the obligate endosymbiont Buchnera aphidicola.</title>
        <authorList>
            <person name="Moran N.A."/>
        </authorList>
    </citation>
    <scope>NUCLEOTIDE SEQUENCE [LARGE SCALE GENOMIC DNA]</scope>
    <source>
        <strain evidence="3 4">Ala</strain>
    </source>
</reference>
<evidence type="ECO:0000313" key="3">
    <source>
        <dbReference type="EMBL" id="QCI17854.1"/>
    </source>
</evidence>
<dbReference type="EMBL" id="CP034891">
    <property type="protein sequence ID" value="QCI17854.1"/>
    <property type="molecule type" value="Genomic_DNA"/>
</dbReference>
<dbReference type="PANTHER" id="PTHR46229">
    <property type="entry name" value="BOLA TRANSCRIPTION REGULATOR"/>
    <property type="match status" value="1"/>
</dbReference>
<dbReference type="InterPro" id="IPR036065">
    <property type="entry name" value="BolA-like_sf"/>
</dbReference>
<dbReference type="OrthoDB" id="9801469at2"/>
<comment type="similarity">
    <text evidence="1 2">Belongs to the BolA/IbaG family.</text>
</comment>
<dbReference type="InterPro" id="IPR050961">
    <property type="entry name" value="BolA/IbaG_stress_morph_reg"/>
</dbReference>